<sequence>MGTSLPARYFDLGFIGGGHRTIYKSRWLVELFFKWIKQHLSTVHVHSYKPQAIWYQLFLVVITALWFKRYAAQSL</sequence>
<dbReference type="Pfam" id="PF01609">
    <property type="entry name" value="DDE_Tnp_1"/>
    <property type="match status" value="1"/>
</dbReference>
<evidence type="ECO:0000259" key="2">
    <source>
        <dbReference type="Pfam" id="PF01609"/>
    </source>
</evidence>
<evidence type="ECO:0000313" key="4">
    <source>
        <dbReference type="Proteomes" id="UP000279446"/>
    </source>
</evidence>
<gene>
    <name evidence="3" type="ORF">EJP82_25230</name>
</gene>
<keyword evidence="4" id="KW-1185">Reference proteome</keyword>
<dbReference type="InterPro" id="IPR012337">
    <property type="entry name" value="RNaseH-like_sf"/>
</dbReference>
<reference evidence="3 4" key="1">
    <citation type="submission" date="2018-12" db="EMBL/GenBank/DDBJ databases">
        <authorList>
            <person name="Sun L."/>
            <person name="Chen Z."/>
        </authorList>
    </citation>
    <scope>NUCLEOTIDE SEQUENCE [LARGE SCALE GENOMIC DNA]</scope>
    <source>
        <strain evidence="3 4">DSM 15890</strain>
    </source>
</reference>
<dbReference type="OrthoDB" id="368860at2"/>
<evidence type="ECO:0000313" key="3">
    <source>
        <dbReference type="EMBL" id="RUT40326.1"/>
    </source>
</evidence>
<protein>
    <recommendedName>
        <fullName evidence="2">Transposase IS4-like domain-containing protein</fullName>
    </recommendedName>
</protein>
<dbReference type="InterPro" id="IPR002559">
    <property type="entry name" value="Transposase_11"/>
</dbReference>
<dbReference type="Proteomes" id="UP000279446">
    <property type="component" value="Unassembled WGS sequence"/>
</dbReference>
<accession>A0A433XZ21</accession>
<dbReference type="GO" id="GO:0004803">
    <property type="term" value="F:transposase activity"/>
    <property type="evidence" value="ECO:0007669"/>
    <property type="project" value="InterPro"/>
</dbReference>
<organism evidence="3 4">
    <name type="scientific">Paenibacillus anaericanus</name>
    <dbReference type="NCBI Taxonomy" id="170367"/>
    <lineage>
        <taxon>Bacteria</taxon>
        <taxon>Bacillati</taxon>
        <taxon>Bacillota</taxon>
        <taxon>Bacilli</taxon>
        <taxon>Bacillales</taxon>
        <taxon>Paenibacillaceae</taxon>
        <taxon>Paenibacillus</taxon>
    </lineage>
</organism>
<dbReference type="GO" id="GO:0006313">
    <property type="term" value="P:DNA transposition"/>
    <property type="evidence" value="ECO:0007669"/>
    <property type="project" value="InterPro"/>
</dbReference>
<dbReference type="EMBL" id="RZNY01000038">
    <property type="protein sequence ID" value="RUT40326.1"/>
    <property type="molecule type" value="Genomic_DNA"/>
</dbReference>
<dbReference type="SUPFAM" id="SSF53098">
    <property type="entry name" value="Ribonuclease H-like"/>
    <property type="match status" value="1"/>
</dbReference>
<dbReference type="AlphaFoldDB" id="A0A433XZ21"/>
<dbReference type="GO" id="GO:0003677">
    <property type="term" value="F:DNA binding"/>
    <property type="evidence" value="ECO:0007669"/>
    <property type="project" value="InterPro"/>
</dbReference>
<feature type="transmembrane region" description="Helical" evidence="1">
    <location>
        <begin position="53"/>
        <end position="71"/>
    </location>
</feature>
<keyword evidence="1" id="KW-1133">Transmembrane helix</keyword>
<comment type="caution">
    <text evidence="3">The sequence shown here is derived from an EMBL/GenBank/DDBJ whole genome shotgun (WGS) entry which is preliminary data.</text>
</comment>
<feature type="domain" description="Transposase IS4-like" evidence="2">
    <location>
        <begin position="21"/>
        <end position="65"/>
    </location>
</feature>
<dbReference type="RefSeq" id="WP_127194845.1">
    <property type="nucleotide sequence ID" value="NZ_RZNY01000038.1"/>
</dbReference>
<evidence type="ECO:0000256" key="1">
    <source>
        <dbReference type="SAM" id="Phobius"/>
    </source>
</evidence>
<name>A0A433XZ21_9BACL</name>
<keyword evidence="1" id="KW-0472">Membrane</keyword>
<proteinExistence type="predicted"/>
<keyword evidence="1" id="KW-0812">Transmembrane</keyword>